<dbReference type="GO" id="GO:0046872">
    <property type="term" value="F:metal ion binding"/>
    <property type="evidence" value="ECO:0007669"/>
    <property type="project" value="UniProtKB-KW"/>
</dbReference>
<evidence type="ECO:0000313" key="11">
    <source>
        <dbReference type="EMBL" id="ADM11202.1"/>
    </source>
</evidence>
<dbReference type="EC" id="3.1.26.4" evidence="9"/>
<gene>
    <name evidence="11" type="ORF">Eint_030580</name>
</gene>
<feature type="binding site" evidence="8">
    <location>
        <position position="24"/>
    </location>
    <ligand>
        <name>a divalent metal cation</name>
        <dbReference type="ChEBI" id="CHEBI:60240"/>
    </ligand>
</feature>
<dbReference type="OrthoDB" id="7462577at2759"/>
<keyword evidence="7 8" id="KW-0378">Hydrolase</keyword>
<dbReference type="PANTHER" id="PTHR10954:SF7">
    <property type="entry name" value="RIBONUCLEASE H2 SUBUNIT A"/>
    <property type="match status" value="1"/>
</dbReference>
<dbReference type="EMBL" id="CP001944">
    <property type="protein sequence ID" value="ADM11202.1"/>
    <property type="molecule type" value="Genomic_DNA"/>
</dbReference>
<dbReference type="InterPro" id="IPR001352">
    <property type="entry name" value="RNase_HII/HIII"/>
</dbReference>
<comment type="function">
    <text evidence="9">Endonuclease that specifically degrades the RNA of RNA-DNA hybrids.</text>
</comment>
<comment type="catalytic activity">
    <reaction evidence="1 8 9">
        <text>Endonucleolytic cleavage to 5'-phosphomonoester.</text>
        <dbReference type="EC" id="3.1.26.4"/>
    </reaction>
</comment>
<keyword evidence="12" id="KW-1185">Reference proteome</keyword>
<evidence type="ECO:0000256" key="7">
    <source>
        <dbReference type="ARBA" id="ARBA00022801"/>
    </source>
</evidence>
<organism evidence="11 12">
    <name type="scientific">Encephalitozoon intestinalis (strain ATCC 50506)</name>
    <name type="common">Microsporidian parasite</name>
    <name type="synonym">Septata intestinalis</name>
    <dbReference type="NCBI Taxonomy" id="876142"/>
    <lineage>
        <taxon>Eukaryota</taxon>
        <taxon>Fungi</taxon>
        <taxon>Fungi incertae sedis</taxon>
        <taxon>Microsporidia</taxon>
        <taxon>Unikaryonidae</taxon>
        <taxon>Encephalitozoon</taxon>
    </lineage>
</organism>
<name>E0S667_ENCIT</name>
<dbReference type="Gene3D" id="1.10.10.460">
    <property type="entry name" value="Ribonuclease hii. Domain 2"/>
    <property type="match status" value="1"/>
</dbReference>
<dbReference type="NCBIfam" id="TIGR00729">
    <property type="entry name" value="ribonuclease HII"/>
    <property type="match status" value="1"/>
</dbReference>
<keyword evidence="4 8" id="KW-0540">Nuclease</keyword>
<evidence type="ECO:0000256" key="6">
    <source>
        <dbReference type="ARBA" id="ARBA00022759"/>
    </source>
</evidence>
<dbReference type="HOGENOM" id="CLU_036532_0_4_1"/>
<dbReference type="Proteomes" id="UP000002313">
    <property type="component" value="Chromosome III"/>
</dbReference>
<evidence type="ECO:0000259" key="10">
    <source>
        <dbReference type="PROSITE" id="PS51975"/>
    </source>
</evidence>
<proteinExistence type="inferred from homology"/>
<keyword evidence="6 8" id="KW-0255">Endonuclease</keyword>
<dbReference type="Pfam" id="PF01351">
    <property type="entry name" value="RNase_HII"/>
    <property type="match status" value="1"/>
</dbReference>
<dbReference type="InterPro" id="IPR036397">
    <property type="entry name" value="RNaseH_sf"/>
</dbReference>
<protein>
    <recommendedName>
        <fullName evidence="9">Ribonuclease</fullName>
        <ecNumber evidence="9">3.1.26.4</ecNumber>
    </recommendedName>
</protein>
<dbReference type="PANTHER" id="PTHR10954">
    <property type="entry name" value="RIBONUCLEASE H2 SUBUNIT A"/>
    <property type="match status" value="1"/>
</dbReference>
<dbReference type="CDD" id="cd07181">
    <property type="entry name" value="RNase_HII_eukaryota_like"/>
    <property type="match status" value="1"/>
</dbReference>
<comment type="cofactor">
    <cofactor evidence="2">
        <name>Mg(2+)</name>
        <dbReference type="ChEBI" id="CHEBI:18420"/>
    </cofactor>
</comment>
<comment type="cofactor">
    <cofactor evidence="8">
        <name>Mn(2+)</name>
        <dbReference type="ChEBI" id="CHEBI:29035"/>
    </cofactor>
    <cofactor evidence="8">
        <name>Mg(2+)</name>
        <dbReference type="ChEBI" id="CHEBI:18420"/>
    </cofactor>
    <text evidence="8">Manganese or magnesium. Binds 1 divalent metal ion per monomer in the absence of substrate. May bind a second metal ion after substrate binding.</text>
</comment>
<dbReference type="GO" id="GO:0003723">
    <property type="term" value="F:RNA binding"/>
    <property type="evidence" value="ECO:0007669"/>
    <property type="project" value="UniProtKB-UniRule"/>
</dbReference>
<dbReference type="InterPro" id="IPR012337">
    <property type="entry name" value="RNaseH-like_sf"/>
</dbReference>
<dbReference type="RefSeq" id="XP_003072562.1">
    <property type="nucleotide sequence ID" value="XM_003072516.1"/>
</dbReference>
<evidence type="ECO:0000256" key="9">
    <source>
        <dbReference type="RuleBase" id="RU003515"/>
    </source>
</evidence>
<dbReference type="GO" id="GO:0006298">
    <property type="term" value="P:mismatch repair"/>
    <property type="evidence" value="ECO:0007669"/>
    <property type="project" value="TreeGrafter"/>
</dbReference>
<dbReference type="Gene3D" id="3.30.420.10">
    <property type="entry name" value="Ribonuclease H-like superfamily/Ribonuclease H"/>
    <property type="match status" value="1"/>
</dbReference>
<evidence type="ECO:0000256" key="5">
    <source>
        <dbReference type="ARBA" id="ARBA00022723"/>
    </source>
</evidence>
<dbReference type="GO" id="GO:0004523">
    <property type="term" value="F:RNA-DNA hybrid ribonuclease activity"/>
    <property type="evidence" value="ECO:0007669"/>
    <property type="project" value="UniProtKB-UniRule"/>
</dbReference>
<evidence type="ECO:0000256" key="2">
    <source>
        <dbReference type="ARBA" id="ARBA00001946"/>
    </source>
</evidence>
<dbReference type="VEuPathDB" id="MicrosporidiaDB:Eint_030580"/>
<evidence type="ECO:0000256" key="1">
    <source>
        <dbReference type="ARBA" id="ARBA00000077"/>
    </source>
</evidence>
<evidence type="ECO:0000313" key="12">
    <source>
        <dbReference type="Proteomes" id="UP000002313"/>
    </source>
</evidence>
<evidence type="ECO:0000256" key="8">
    <source>
        <dbReference type="PROSITE-ProRule" id="PRU01319"/>
    </source>
</evidence>
<reference evidence="11 12" key="2">
    <citation type="journal article" date="2012" name="Proc. Natl. Acad. Sci. U.S.A.">
        <title>Gain and loss of multiple functionally related, horizontally transferred genes in the reduced genomes of two microsporidian parasites.</title>
        <authorList>
            <person name="Pombert J.-F."/>
            <person name="Selman M."/>
            <person name="Burki F."/>
            <person name="Bardell F.T."/>
            <person name="Farinelli L."/>
            <person name="Solter L.F."/>
            <person name="Whitman D.W."/>
            <person name="Weiss L.M."/>
            <person name="Corradi N."/>
            <person name="Keeling P.J."/>
        </authorList>
    </citation>
    <scope>NUCLEOTIDE SEQUENCE [LARGE SCALE GENOMIC DNA]</scope>
    <source>
        <strain evidence="11 12">ATCC 50506</strain>
    </source>
</reference>
<dbReference type="GeneID" id="9698956"/>
<evidence type="ECO:0000256" key="4">
    <source>
        <dbReference type="ARBA" id="ARBA00022722"/>
    </source>
</evidence>
<dbReference type="InterPro" id="IPR023160">
    <property type="entry name" value="RNase_HII_hlx-loop-hlx_cap_dom"/>
</dbReference>
<feature type="domain" description="RNase H type-2" evidence="10">
    <location>
        <begin position="17"/>
        <end position="224"/>
    </location>
</feature>
<dbReference type="InterPro" id="IPR004649">
    <property type="entry name" value="RNase_H2_suA"/>
</dbReference>
<evidence type="ECO:0000256" key="3">
    <source>
        <dbReference type="ARBA" id="ARBA00007058"/>
    </source>
</evidence>
<dbReference type="GO" id="GO:0043137">
    <property type="term" value="P:DNA replication, removal of RNA primer"/>
    <property type="evidence" value="ECO:0007669"/>
    <property type="project" value="TreeGrafter"/>
</dbReference>
<dbReference type="PROSITE" id="PS51975">
    <property type="entry name" value="RNASE_H_2"/>
    <property type="match status" value="1"/>
</dbReference>
<feature type="binding site" evidence="8">
    <location>
        <position position="23"/>
    </location>
    <ligand>
        <name>a divalent metal cation</name>
        <dbReference type="ChEBI" id="CHEBI:60240"/>
    </ligand>
</feature>
<dbReference type="KEGG" id="ein:Eint_030580"/>
<feature type="binding site" evidence="8">
    <location>
        <position position="125"/>
    </location>
    <ligand>
        <name>a divalent metal cation</name>
        <dbReference type="ChEBI" id="CHEBI:60240"/>
    </ligand>
</feature>
<comment type="similarity">
    <text evidence="3">Belongs to the RNase HII family. Eukaryotic subfamily.</text>
</comment>
<dbReference type="FunFam" id="1.10.10.460:FF:000001">
    <property type="entry name" value="Ribonuclease"/>
    <property type="match status" value="1"/>
</dbReference>
<dbReference type="GO" id="GO:0032299">
    <property type="term" value="C:ribonuclease H2 complex"/>
    <property type="evidence" value="ECO:0007669"/>
    <property type="project" value="TreeGrafter"/>
</dbReference>
<dbReference type="InterPro" id="IPR024567">
    <property type="entry name" value="RNase_HII/HIII_dom"/>
</dbReference>
<sequence>MEGKNIFFSSLEEISEEVVVGIDEAGRGPVIGYMVYGALISSRTTLENTGFRDSKVLTSGQRHDFFKMIKERGFGYVYHCTHPDYITEMMQVKSTSLNEISLISVLKILEEIKAKCKKVDTVYVDALGDCEKYKARLEEAYPYKFVIEEKADSKFQIVSGASIVAKVQRDILISQFGSNLGSGYPSDPDTIKWLKRNANAVFGFPPGVRYSWATVKRILGERRSKPLKGDLEGFYLNNT</sequence>
<reference evidence="11 12" key="1">
    <citation type="journal article" date="2010" name="Nat. Commun.">
        <title>The complete sequence of the smallest known nuclear genome from the microsporidian Encephalitozoon intestinalis.</title>
        <authorList>
            <person name="Corradi N."/>
            <person name="Pombert J.-F."/>
            <person name="Farinelli L."/>
            <person name="Didier E.S."/>
            <person name="Keeling P.J."/>
        </authorList>
    </citation>
    <scope>NUCLEOTIDE SEQUENCE [LARGE SCALE GENOMIC DNA]</scope>
    <source>
        <strain evidence="11 12">ATCC 50506</strain>
    </source>
</reference>
<dbReference type="SUPFAM" id="SSF53098">
    <property type="entry name" value="Ribonuclease H-like"/>
    <property type="match status" value="1"/>
</dbReference>
<keyword evidence="5 8" id="KW-0479">Metal-binding</keyword>
<dbReference type="AlphaFoldDB" id="E0S667"/>
<accession>E0S667</accession>